<accession>A0A8F4YKH0</accession>
<dbReference type="InterPro" id="IPR001846">
    <property type="entry name" value="VWF_type-D"/>
</dbReference>
<proteinExistence type="evidence at transcript level"/>
<dbReference type="EMBL" id="MT380185">
    <property type="protein sequence ID" value="QXG07832.1"/>
    <property type="molecule type" value="mRNA"/>
</dbReference>
<dbReference type="PANTHER" id="PTHR37860:SF1">
    <property type="match status" value="1"/>
</dbReference>
<dbReference type="PANTHER" id="PTHR37860">
    <property type="entry name" value="AGAP008810-PA"/>
    <property type="match status" value="1"/>
</dbReference>
<name>A0A8F4YKH0_9CAEN</name>
<evidence type="ECO:0000259" key="1">
    <source>
        <dbReference type="PROSITE" id="PS51233"/>
    </source>
</evidence>
<feature type="domain" description="VWFD" evidence="1">
    <location>
        <begin position="47"/>
        <end position="216"/>
    </location>
</feature>
<evidence type="ECO:0000313" key="2">
    <source>
        <dbReference type="EMBL" id="QXG07832.1"/>
    </source>
</evidence>
<dbReference type="Pfam" id="PF00094">
    <property type="entry name" value="VWD"/>
    <property type="match status" value="1"/>
</dbReference>
<sequence length="634" mass="69753">MRVGKYVNRVRAWVTTYIPSPRHSLWTAINTYLPSTDTDTWLPPFTGHAFVMGDQHMVTFDRRHYNFAGRCSYVLARDMGDDRFTVILHYNNRPRQPQVQSVVVLLRGVAIEVDRENKVKVNDKGTELPFFSGVISAVRHHSIVRVQDGQALTVEIDSARGIYSVAISGWYHGRTAGLLGTYDNEPFNDLTDSNHQITEDVEAFTNSWEVGRRYCRSRNLADVEEMDEEDGVVTECRKFLTDSSSYFSPCFGQVDAEELVWTCVSHARTAGVSVQEAQCRAGQHYRYMCGRLGIAVSTPSQCVTCQLPHDQGSFSAGVSKEVEARVDDLGADVVFVVEESSCNSWAQRSLASLATQLAQALTAKGLTDNRFGMVSYAGNGSQDLQLVHTIEGQVFGDPGNFLKAAENLRLTYPSQRGDVEAALQKAAQYPFRAGVAKVLVLLPCSACSGDLYVLGQVLSSYGFQLHVINEQNFALGGDDSDGADDDKGGVRIYGVDSSKAHTQKSAARRAAEIYGKLSPPEGSCARLALATNGSVFDSAHMQARGRIQRDFLESFAARGALGARTPDCERCSCHDDGTGRGHLVCQLCDHDHAWMWNHIPRWLQSSSTSVMGVFNDLHHQLVTSLEVPEVVQGA</sequence>
<dbReference type="AlphaFoldDB" id="A0A8F4YKH0"/>
<dbReference type="InterPro" id="IPR036465">
    <property type="entry name" value="vWFA_dom_sf"/>
</dbReference>
<dbReference type="SMART" id="SM00216">
    <property type="entry name" value="VWD"/>
    <property type="match status" value="1"/>
</dbReference>
<dbReference type="SUPFAM" id="SSF53300">
    <property type="entry name" value="vWA-like"/>
    <property type="match status" value="1"/>
</dbReference>
<protein>
    <submittedName>
        <fullName evidence="2">Apolipoprot-like protein</fullName>
    </submittedName>
</protein>
<reference evidence="2" key="1">
    <citation type="journal article" date="2021" name="Dev. Biol.">
        <title>A serpin is required for ectomesoderm, a hallmark of spiralian development.</title>
        <authorList>
            <person name="Wu L."/>
            <person name="Lambert J.D."/>
        </authorList>
    </citation>
    <scope>NUCLEOTIDE SEQUENCE</scope>
</reference>
<organism evidence="2">
    <name type="scientific">Tritia obsoleta</name>
    <dbReference type="NCBI Taxonomy" id="1934733"/>
    <lineage>
        <taxon>Eukaryota</taxon>
        <taxon>Metazoa</taxon>
        <taxon>Spiralia</taxon>
        <taxon>Lophotrochozoa</taxon>
        <taxon>Mollusca</taxon>
        <taxon>Gastropoda</taxon>
        <taxon>Caenogastropoda</taxon>
        <taxon>Neogastropoda</taxon>
        <taxon>Buccinoidea</taxon>
        <taxon>Nassariidae</taxon>
        <taxon>Nassariinae</taxon>
        <taxon>Tritia</taxon>
    </lineage>
</organism>
<dbReference type="PROSITE" id="PS51233">
    <property type="entry name" value="VWFD"/>
    <property type="match status" value="1"/>
</dbReference>